<keyword evidence="1" id="KW-1133">Transmembrane helix</keyword>
<evidence type="ECO:0000313" key="2">
    <source>
        <dbReference type="EMBL" id="VDO86573.1"/>
    </source>
</evidence>
<name>A0A3P8A6T9_HELPZ</name>
<sequence>MLLLLVETNHSILAKLSAHPIDHSILKHLCSVLVLLVLYSYFQDSLVLSLTQLIFVPLIIIVSVVCYILIRRHFHRSSGYSENVKRMQARFSTSIYLQVFLKALERK</sequence>
<organism evidence="2">
    <name type="scientific">Heligmosomoides polygyrus</name>
    <name type="common">Parasitic roundworm</name>
    <dbReference type="NCBI Taxonomy" id="6339"/>
    <lineage>
        <taxon>Eukaryota</taxon>
        <taxon>Metazoa</taxon>
        <taxon>Ecdysozoa</taxon>
        <taxon>Nematoda</taxon>
        <taxon>Chromadorea</taxon>
        <taxon>Rhabditida</taxon>
        <taxon>Rhabditina</taxon>
        <taxon>Rhabditomorpha</taxon>
        <taxon>Strongyloidea</taxon>
        <taxon>Heligmosomidae</taxon>
        <taxon>Heligmosomoides</taxon>
    </lineage>
</organism>
<keyword evidence="1" id="KW-0812">Transmembrane</keyword>
<feature type="transmembrane region" description="Helical" evidence="1">
    <location>
        <begin position="48"/>
        <end position="70"/>
    </location>
</feature>
<reference evidence="2" key="1">
    <citation type="submission" date="2018-11" db="EMBL/GenBank/DDBJ databases">
        <authorList>
            <consortium name="Pathogen Informatics"/>
        </authorList>
    </citation>
    <scope>NUCLEOTIDE SEQUENCE [LARGE SCALE GENOMIC DNA]</scope>
</reference>
<protein>
    <submittedName>
        <fullName evidence="2">Uncharacterized protein</fullName>
    </submittedName>
</protein>
<keyword evidence="1" id="KW-0472">Membrane</keyword>
<dbReference type="AlphaFoldDB" id="A0A3P8A6T9"/>
<evidence type="ECO:0000256" key="1">
    <source>
        <dbReference type="SAM" id="Phobius"/>
    </source>
</evidence>
<gene>
    <name evidence="2" type="ORF">HPBE_LOCUS10851</name>
</gene>
<proteinExistence type="predicted"/>
<dbReference type="EMBL" id="UZAH01026902">
    <property type="protein sequence ID" value="VDO86573.1"/>
    <property type="molecule type" value="Genomic_DNA"/>
</dbReference>
<dbReference type="OrthoDB" id="5874625at2759"/>
<accession>A0A3P8A6T9</accession>